<feature type="compositionally biased region" description="Basic and acidic residues" evidence="4">
    <location>
        <begin position="819"/>
        <end position="846"/>
    </location>
</feature>
<dbReference type="Gene3D" id="2.60.40.3120">
    <property type="match status" value="1"/>
</dbReference>
<dbReference type="PROSITE" id="PS52035">
    <property type="entry name" value="PEPTIDASE_M14"/>
    <property type="match status" value="1"/>
</dbReference>
<feature type="compositionally biased region" description="Basic and acidic residues" evidence="4">
    <location>
        <begin position="753"/>
        <end position="786"/>
    </location>
</feature>
<feature type="region of interest" description="Disordered" evidence="4">
    <location>
        <begin position="31"/>
        <end position="66"/>
    </location>
</feature>
<comment type="similarity">
    <text evidence="2 3">Belongs to the peptidase M14 family.</text>
</comment>
<sequence length="1215" mass="138945">MYPITKSATQFGFSAITGVADTADNMEEYVYADDPKDGNDSSAEDTRDNSLPGPPPSQRLTKSAGPAVSYMRTQARRLHREKQGLDPNACDENEEDCFTIPWRLIPEDIVEDLEFYKNADNVLRDQIQRTTQLVFVEKEGKGMVPKLKDPINLFPKELGPQQAARWPADIQVIEKKIKHIPYVPQEPEPFYKLTGTEKTPMVRGEDRGGRLVYMYEPRSTFFVRSRVGGIKAGPEQCAISIDRSQDDTTLIFESRFESGNLARAVQVSEFEYELQLRYDLYTSKHTQWFYFSVSNTRPNKQYRFTIINFMKPDSLYNYGMKPVQYSEKDALKKIGWRRHGVGIKYYKNNTKYETSKGDKSFYSLTWTTEFNHSNDTVYLAHCFPYTYTDLQDYLLDLQNDPIKSKICKQRVLCRTLAGNLVYLLTITSPSANPEDMKLLRDTFIFKIVPMLNPDGVIVGNYRCSLAGRDLNRNYKTVLKDAYPTVWHTKQMIRRLLQEREIVAYCDLHGHSRRQNVFIYGCENRHNAEKRLRERIFPCMLDKNSPDKFTFDACKFKVQKSKEGTGRIVMWNMGILNSYTMEATFCGSTLGKKKGLHFTTRDFEEMGYDFCDTLLDYCDPDNTKSANVLYDLEENLKQEIRKKLELRGVHVENVPKKKKKLKTRKERDKVKESGKDVGKKGDKEKQVLTTIQNDNDYLEQLTSEYIRKGIMQKQHETNLQLEDLVRGQAGIGGGGGVSPTPGSAAQTERRHSRHLIEVSEDRKRQEMLQQQRRPEKSASKTHSDEKLGGLSSRLKAQIPSATFVNYDTFKISQMNIDSAERQEEFTRSEELNGKDIVDEAGKREGQNKGHRHSGRKSRMHDSEEEEELETREGPDYVQDPHLHRPPRVKSARTGGEDMNSAIQSIKDLRQSLATSAASNTNLSPTAGNYIKKLLKQELRQTDEDIGEITARLQRNIDKKQEQYDEMLHHQQQQQQPQGSAVNTSQGQANPRPVPDQNPKPPDPRVRADKKETIKKDVPKSERREPTVLKGATKSMTNLNGNAVNEGAMLNSKLVDTYHIPDSNHSQGHKQDGFRGGKLETDYGQPKQVKNGISYSSATDLAQPQFYQNEPVTRMIRQGVNGVPRSASSSSSREESEPRSVSTTLDKNDRDRNENVQRVKSAKNSSRQVVETIPTKISLMITHDHDDRSFAGNQFLPLTRTLRGPFNKSANLPSKRK</sequence>
<proteinExistence type="inferred from homology"/>
<feature type="compositionally biased region" description="Basic and acidic residues" evidence="4">
    <location>
        <begin position="1067"/>
        <end position="1079"/>
    </location>
</feature>
<evidence type="ECO:0000313" key="6">
    <source>
        <dbReference type="EMBL" id="WAR02838.1"/>
    </source>
</evidence>
<dbReference type="Pfam" id="PF18027">
    <property type="entry name" value="Pepdidase_M14_N"/>
    <property type="match status" value="1"/>
</dbReference>
<feature type="domain" description="Peptidase M14" evidence="5">
    <location>
        <begin position="435"/>
        <end position="617"/>
    </location>
</feature>
<feature type="compositionally biased region" description="Basic and acidic residues" evidence="4">
    <location>
        <begin position="33"/>
        <end position="48"/>
    </location>
</feature>
<organism evidence="6 7">
    <name type="scientific">Mya arenaria</name>
    <name type="common">Soft-shell clam</name>
    <dbReference type="NCBI Taxonomy" id="6604"/>
    <lineage>
        <taxon>Eukaryota</taxon>
        <taxon>Metazoa</taxon>
        <taxon>Spiralia</taxon>
        <taxon>Lophotrochozoa</taxon>
        <taxon>Mollusca</taxon>
        <taxon>Bivalvia</taxon>
        <taxon>Autobranchia</taxon>
        <taxon>Heteroconchia</taxon>
        <taxon>Euheterodonta</taxon>
        <taxon>Imparidentia</taxon>
        <taxon>Neoheterodontei</taxon>
        <taxon>Myida</taxon>
        <taxon>Myoidea</taxon>
        <taxon>Myidae</taxon>
        <taxon>Mya</taxon>
    </lineage>
</organism>
<feature type="region of interest" description="Disordered" evidence="4">
    <location>
        <begin position="1120"/>
        <end position="1167"/>
    </location>
</feature>
<feature type="compositionally biased region" description="Basic and acidic residues" evidence="4">
    <location>
        <begin position="664"/>
        <end position="680"/>
    </location>
</feature>
<reference evidence="6" key="1">
    <citation type="submission" date="2022-11" db="EMBL/GenBank/DDBJ databases">
        <title>Centuries of genome instability and evolution in soft-shell clam transmissible cancer (bioRxiv).</title>
        <authorList>
            <person name="Hart S.F.M."/>
            <person name="Yonemitsu M.A."/>
            <person name="Giersch R.M."/>
            <person name="Beal B.F."/>
            <person name="Arriagada G."/>
            <person name="Davis B.W."/>
            <person name="Ostrander E.A."/>
            <person name="Goff S.P."/>
            <person name="Metzger M.J."/>
        </authorList>
    </citation>
    <scope>NUCLEOTIDE SEQUENCE</scope>
    <source>
        <strain evidence="6">MELC-2E11</strain>
        <tissue evidence="6">Siphon/mantle</tissue>
    </source>
</reference>
<feature type="compositionally biased region" description="Basic residues" evidence="4">
    <location>
        <begin position="847"/>
        <end position="857"/>
    </location>
</feature>
<protein>
    <submittedName>
        <fullName evidence="6">CBPC2-like protein</fullName>
    </submittedName>
</protein>
<dbReference type="InterPro" id="IPR050821">
    <property type="entry name" value="Cytosolic_carboxypeptidase"/>
</dbReference>
<feature type="compositionally biased region" description="Basic and acidic residues" evidence="4">
    <location>
        <begin position="1000"/>
        <end position="1025"/>
    </location>
</feature>
<name>A0ABY7DYN9_MYAAR</name>
<feature type="compositionally biased region" description="Polar residues" evidence="4">
    <location>
        <begin position="1156"/>
        <end position="1167"/>
    </location>
</feature>
<dbReference type="InterPro" id="IPR040626">
    <property type="entry name" value="Pepdidase_M14_N"/>
</dbReference>
<dbReference type="Proteomes" id="UP001164746">
    <property type="component" value="Chromosome 4"/>
</dbReference>
<dbReference type="PANTHER" id="PTHR12756">
    <property type="entry name" value="CYTOSOLIC CARBOXYPEPTIDASE"/>
    <property type="match status" value="1"/>
</dbReference>
<evidence type="ECO:0000256" key="3">
    <source>
        <dbReference type="PROSITE-ProRule" id="PRU01379"/>
    </source>
</evidence>
<evidence type="ECO:0000256" key="1">
    <source>
        <dbReference type="ARBA" id="ARBA00001947"/>
    </source>
</evidence>
<feature type="region of interest" description="Disordered" evidence="4">
    <location>
        <begin position="1056"/>
        <end position="1082"/>
    </location>
</feature>
<feature type="region of interest" description="Disordered" evidence="4">
    <location>
        <begin position="963"/>
        <end position="1038"/>
    </location>
</feature>
<dbReference type="Pfam" id="PF00246">
    <property type="entry name" value="Peptidase_M14"/>
    <property type="match status" value="1"/>
</dbReference>
<dbReference type="InterPro" id="IPR000834">
    <property type="entry name" value="Peptidase_M14"/>
</dbReference>
<keyword evidence="7" id="KW-1185">Reference proteome</keyword>
<dbReference type="EMBL" id="CP111015">
    <property type="protein sequence ID" value="WAR02838.1"/>
    <property type="molecule type" value="Genomic_DNA"/>
</dbReference>
<evidence type="ECO:0000256" key="2">
    <source>
        <dbReference type="ARBA" id="ARBA00005988"/>
    </source>
</evidence>
<comment type="cofactor">
    <cofactor evidence="1">
        <name>Zn(2+)</name>
        <dbReference type="ChEBI" id="CHEBI:29105"/>
    </cofactor>
</comment>
<feature type="compositionally biased region" description="Basic and acidic residues" evidence="4">
    <location>
        <begin position="869"/>
        <end position="881"/>
    </location>
</feature>
<accession>A0ABY7DYN9</accession>
<feature type="compositionally biased region" description="Polar residues" evidence="4">
    <location>
        <begin position="977"/>
        <end position="987"/>
    </location>
</feature>
<evidence type="ECO:0000259" key="5">
    <source>
        <dbReference type="PROSITE" id="PS52035"/>
    </source>
</evidence>
<feature type="region of interest" description="Disordered" evidence="4">
    <location>
        <begin position="819"/>
        <end position="895"/>
    </location>
</feature>
<feature type="active site" description="Proton donor/acceptor" evidence="3">
    <location>
        <position position="581"/>
    </location>
</feature>
<dbReference type="SUPFAM" id="SSF53187">
    <property type="entry name" value="Zn-dependent exopeptidases"/>
    <property type="match status" value="1"/>
</dbReference>
<dbReference type="Gene3D" id="3.40.630.10">
    <property type="entry name" value="Zn peptidases"/>
    <property type="match status" value="1"/>
</dbReference>
<dbReference type="PANTHER" id="PTHR12756:SF45">
    <property type="entry name" value="CYTOSOLIC CARBOXYPEPTIDASE NNA1"/>
    <property type="match status" value="1"/>
</dbReference>
<dbReference type="CDD" id="cd06907">
    <property type="entry name" value="M14_AGBL2-3_like"/>
    <property type="match status" value="1"/>
</dbReference>
<feature type="region of interest" description="Disordered" evidence="4">
    <location>
        <begin position="729"/>
        <end position="792"/>
    </location>
</feature>
<gene>
    <name evidence="6" type="ORF">MAR_009396</name>
</gene>
<feature type="compositionally biased region" description="Pro residues" evidence="4">
    <location>
        <begin position="990"/>
        <end position="999"/>
    </location>
</feature>
<feature type="compositionally biased region" description="Basic and acidic residues" evidence="4">
    <location>
        <begin position="1144"/>
        <end position="1155"/>
    </location>
</feature>
<feature type="region of interest" description="Disordered" evidence="4">
    <location>
        <begin position="654"/>
        <end position="680"/>
    </location>
</feature>
<evidence type="ECO:0000256" key="4">
    <source>
        <dbReference type="SAM" id="MobiDB-lite"/>
    </source>
</evidence>
<evidence type="ECO:0000313" key="7">
    <source>
        <dbReference type="Proteomes" id="UP001164746"/>
    </source>
</evidence>